<gene>
    <name evidence="4" type="ORF">GCM10010346_08710</name>
</gene>
<comment type="similarity">
    <text evidence="1">Belongs to the CAPAB/TerDEXZ family.</text>
</comment>
<keyword evidence="5" id="KW-1185">Reference proteome</keyword>
<dbReference type="InterPro" id="IPR003325">
    <property type="entry name" value="TerD"/>
</dbReference>
<feature type="domain" description="TerD" evidence="3">
    <location>
        <begin position="28"/>
        <end position="169"/>
    </location>
</feature>
<evidence type="ECO:0000313" key="4">
    <source>
        <dbReference type="EMBL" id="GHA88128.1"/>
    </source>
</evidence>
<dbReference type="CDD" id="cd06974">
    <property type="entry name" value="TerD_like"/>
    <property type="match status" value="1"/>
</dbReference>
<dbReference type="PANTHER" id="PTHR32097:SF4">
    <property type="entry name" value="GENERAL STRESS PROTEIN 16U"/>
    <property type="match status" value="1"/>
</dbReference>
<proteinExistence type="inferred from homology"/>
<accession>A0ABQ3DG19</accession>
<dbReference type="Pfam" id="PF02342">
    <property type="entry name" value="TerD"/>
    <property type="match status" value="1"/>
</dbReference>
<feature type="compositionally biased region" description="Low complexity" evidence="2">
    <location>
        <begin position="198"/>
        <end position="210"/>
    </location>
</feature>
<dbReference type="Proteomes" id="UP000599437">
    <property type="component" value="Unassembled WGS sequence"/>
</dbReference>
<sequence>MTQIIKGANTPVPSELLRVAVCRRNVAGAPAVDASALLLDANGKVRGDADLVFYNQPQHPSGTVRHLGTNEGNGQLAEWLEVDLPRVELAVQRVLIAGSCDGGVFGSVPGLYAQVLTGAGAMVALYAVDDATTETAFVLGEFYRRDGGWKFRAVGQGYASGLAGLATDFGIAVDGGEPPQAPPQPQPQPYDAPPAHAPVPQAAHPQAPVHTAAPVTAPAPVRDAVPVRDRVPHAFGPEFPAFVRRGHGNDVVTVDGPVPPGPVIVEGWHEGDGYFCVETLDRRNRDDELLFNTTLATFRGRALVQHRADRPLRLKIEADNDWTVMVQPLSVARAIGQGIHGFGPEVLVYGGPVADLDVTFDGDEDEGGYFGVSSSGRPEKFDDDYELLVNETGPLRQTVPLTEGPLVIKVEADGPWSLTPRPLPDTHPAAAGGPGARHGRGAGTVTLTNPNPGRPAVLEYAIQSDRSLFGYEVVMLDEYDDEERFLRGADHGPHGRTLLFRHGEPEVRLRVDNAVDWNLNLHPATAAPALTGPLTGTGSAVLRYDGPPALLGLRRTTSDDDQLTTRTVQATGKAVISGDTRGRRRPVVGPLWVADAGYCYVLVVASAATGWQIEPVSPDSAPVLGDALSGHGYAVVRNTGPEVEMMLTHESRENPDLTVVWALDERLEPVRRITTGPGLHTFPRGFLQIRTGGRWGFELR</sequence>
<evidence type="ECO:0000259" key="3">
    <source>
        <dbReference type="Pfam" id="PF02342"/>
    </source>
</evidence>
<reference evidence="5" key="1">
    <citation type="journal article" date="2019" name="Int. J. Syst. Evol. Microbiol.">
        <title>The Global Catalogue of Microorganisms (GCM) 10K type strain sequencing project: providing services to taxonomists for standard genome sequencing and annotation.</title>
        <authorList>
            <consortium name="The Broad Institute Genomics Platform"/>
            <consortium name="The Broad Institute Genome Sequencing Center for Infectious Disease"/>
            <person name="Wu L."/>
            <person name="Ma J."/>
        </authorList>
    </citation>
    <scope>NUCLEOTIDE SEQUENCE [LARGE SCALE GENOMIC DNA]</scope>
    <source>
        <strain evidence="5">JCM 4737</strain>
    </source>
</reference>
<comment type="caution">
    <text evidence="4">The sequence shown here is derived from an EMBL/GenBank/DDBJ whole genome shotgun (WGS) entry which is preliminary data.</text>
</comment>
<name>A0ABQ3DG19_9ACTN</name>
<evidence type="ECO:0000256" key="1">
    <source>
        <dbReference type="ARBA" id="ARBA00008775"/>
    </source>
</evidence>
<feature type="compositionally biased region" description="Pro residues" evidence="2">
    <location>
        <begin position="179"/>
        <end position="197"/>
    </location>
</feature>
<dbReference type="PANTHER" id="PTHR32097">
    <property type="entry name" value="CAMP-BINDING PROTEIN 1-RELATED"/>
    <property type="match status" value="1"/>
</dbReference>
<dbReference type="InterPro" id="IPR051324">
    <property type="entry name" value="Stress/Tellurium_Resist"/>
</dbReference>
<feature type="region of interest" description="Disordered" evidence="2">
    <location>
        <begin position="417"/>
        <end position="451"/>
    </location>
</feature>
<feature type="region of interest" description="Disordered" evidence="2">
    <location>
        <begin position="172"/>
        <end position="210"/>
    </location>
</feature>
<dbReference type="RefSeq" id="WP_229843338.1">
    <property type="nucleotide sequence ID" value="NZ_BMVO01000001.1"/>
</dbReference>
<evidence type="ECO:0000313" key="5">
    <source>
        <dbReference type="Proteomes" id="UP000599437"/>
    </source>
</evidence>
<dbReference type="Gene3D" id="2.60.60.30">
    <property type="entry name" value="sav2460 like domains"/>
    <property type="match status" value="1"/>
</dbReference>
<dbReference type="EMBL" id="BMVO01000001">
    <property type="protein sequence ID" value="GHA88128.1"/>
    <property type="molecule type" value="Genomic_DNA"/>
</dbReference>
<protein>
    <recommendedName>
        <fullName evidence="3">TerD domain-containing protein</fullName>
    </recommendedName>
</protein>
<organism evidence="4 5">
    <name type="scientific">Streptomyces chryseus</name>
    <dbReference type="NCBI Taxonomy" id="68186"/>
    <lineage>
        <taxon>Bacteria</taxon>
        <taxon>Bacillati</taxon>
        <taxon>Actinomycetota</taxon>
        <taxon>Actinomycetes</taxon>
        <taxon>Kitasatosporales</taxon>
        <taxon>Streptomycetaceae</taxon>
        <taxon>Streptomyces</taxon>
    </lineage>
</organism>
<evidence type="ECO:0000256" key="2">
    <source>
        <dbReference type="SAM" id="MobiDB-lite"/>
    </source>
</evidence>